<reference evidence="10 11" key="1">
    <citation type="submission" date="2018-01" db="EMBL/GenBank/DDBJ databases">
        <title>Genome Sequencing and Assembly of Anaerobacter polyendosporus strain CT4.</title>
        <authorList>
            <person name="Tachaapaikoon C."/>
            <person name="Sutheeworapong S."/>
            <person name="Jenjaroenpun P."/>
            <person name="Wongsurawat T."/>
            <person name="Nookeaw I."/>
            <person name="Cheawchanlertfa P."/>
            <person name="Kosugi A."/>
            <person name="Cheevadhanarak S."/>
            <person name="Ratanakhanokchai K."/>
        </authorList>
    </citation>
    <scope>NUCLEOTIDE SEQUENCE [LARGE SCALE GENOMIC DNA]</scope>
    <source>
        <strain evidence="10 11">CT4</strain>
    </source>
</reference>
<dbReference type="InterPro" id="IPR020825">
    <property type="entry name" value="Phe-tRNA_synthase-like_B3/B4"/>
</dbReference>
<protein>
    <recommendedName>
        <fullName evidence="8">tRNA(Ile)-lysidine synthase</fullName>
        <ecNumber evidence="8">6.3.4.19</ecNumber>
    </recommendedName>
    <alternativeName>
        <fullName evidence="8">tRNA(Ile)-2-lysyl-cytidine synthase</fullName>
    </alternativeName>
    <alternativeName>
        <fullName evidence="8">tRNA(Ile)-lysidine synthetase</fullName>
    </alternativeName>
</protein>
<keyword evidence="3 8" id="KW-0436">Ligase</keyword>
<dbReference type="Pfam" id="PF11734">
    <property type="entry name" value="TilS_C"/>
    <property type="match status" value="1"/>
</dbReference>
<comment type="domain">
    <text evidence="8">The N-terminal region contains the highly conserved SGGXDS motif, predicted to be a P-loop motif involved in ATP binding.</text>
</comment>
<dbReference type="RefSeq" id="WP_128211196.1">
    <property type="nucleotide sequence ID" value="NZ_CP025746.1"/>
</dbReference>
<keyword evidence="11" id="KW-1185">Reference proteome</keyword>
<accession>A0A3R5QVS9</accession>
<dbReference type="SUPFAM" id="SSF82829">
    <property type="entry name" value="MesJ substrate recognition domain-like"/>
    <property type="match status" value="1"/>
</dbReference>
<dbReference type="HAMAP" id="MF_01161">
    <property type="entry name" value="tRNA_Ile_lys_synt"/>
    <property type="match status" value="1"/>
</dbReference>
<proteinExistence type="inferred from homology"/>
<dbReference type="InterPro" id="IPR014729">
    <property type="entry name" value="Rossmann-like_a/b/a_fold"/>
</dbReference>
<dbReference type="InterPro" id="IPR012796">
    <property type="entry name" value="Lysidine-tRNA-synth_C"/>
</dbReference>
<comment type="catalytic activity">
    <reaction evidence="7 8">
        <text>cytidine(34) in tRNA(Ile2) + L-lysine + ATP = lysidine(34) in tRNA(Ile2) + AMP + diphosphate + H(+)</text>
        <dbReference type="Rhea" id="RHEA:43744"/>
        <dbReference type="Rhea" id="RHEA-COMP:10625"/>
        <dbReference type="Rhea" id="RHEA-COMP:10670"/>
        <dbReference type="ChEBI" id="CHEBI:15378"/>
        <dbReference type="ChEBI" id="CHEBI:30616"/>
        <dbReference type="ChEBI" id="CHEBI:32551"/>
        <dbReference type="ChEBI" id="CHEBI:33019"/>
        <dbReference type="ChEBI" id="CHEBI:82748"/>
        <dbReference type="ChEBI" id="CHEBI:83665"/>
        <dbReference type="ChEBI" id="CHEBI:456215"/>
        <dbReference type="EC" id="6.3.4.19"/>
    </reaction>
</comment>
<evidence type="ECO:0000256" key="3">
    <source>
        <dbReference type="ARBA" id="ARBA00022598"/>
    </source>
</evidence>
<evidence type="ECO:0000256" key="6">
    <source>
        <dbReference type="ARBA" id="ARBA00022840"/>
    </source>
</evidence>
<name>A0A3R5QVS9_9CLOT</name>
<dbReference type="AlphaFoldDB" id="A0A3R5QVS9"/>
<feature type="domain" description="Lysidine-tRNA(Ile) synthetase C-terminal" evidence="9">
    <location>
        <begin position="389"/>
        <end position="461"/>
    </location>
</feature>
<dbReference type="PANTHER" id="PTHR43033">
    <property type="entry name" value="TRNA(ILE)-LYSIDINE SYNTHASE-RELATED"/>
    <property type="match status" value="1"/>
</dbReference>
<comment type="similarity">
    <text evidence="8">Belongs to the tRNA(Ile)-lysidine synthase family.</text>
</comment>
<dbReference type="GO" id="GO:0006400">
    <property type="term" value="P:tRNA modification"/>
    <property type="evidence" value="ECO:0007669"/>
    <property type="project" value="UniProtKB-UniRule"/>
</dbReference>
<keyword evidence="4 8" id="KW-0819">tRNA processing</keyword>
<keyword evidence="6 8" id="KW-0067">ATP-binding</keyword>
<keyword evidence="2 8" id="KW-0963">Cytoplasm</keyword>
<evidence type="ECO:0000256" key="4">
    <source>
        <dbReference type="ARBA" id="ARBA00022694"/>
    </source>
</evidence>
<dbReference type="SMART" id="SM00977">
    <property type="entry name" value="TilS_C"/>
    <property type="match status" value="1"/>
</dbReference>
<evidence type="ECO:0000256" key="8">
    <source>
        <dbReference type="HAMAP-Rule" id="MF_01161"/>
    </source>
</evidence>
<dbReference type="GO" id="GO:0005737">
    <property type="term" value="C:cytoplasm"/>
    <property type="evidence" value="ECO:0007669"/>
    <property type="project" value="UniProtKB-SubCell"/>
</dbReference>
<evidence type="ECO:0000256" key="7">
    <source>
        <dbReference type="ARBA" id="ARBA00048539"/>
    </source>
</evidence>
<dbReference type="InterPro" id="IPR012795">
    <property type="entry name" value="tRNA_Ile_lys_synt_N"/>
</dbReference>
<dbReference type="NCBIfam" id="TIGR02433">
    <property type="entry name" value="lysidine_TilS_C"/>
    <property type="match status" value="1"/>
</dbReference>
<dbReference type="SUPFAM" id="SSF52402">
    <property type="entry name" value="Adenine nucleotide alpha hydrolases-like"/>
    <property type="match status" value="1"/>
</dbReference>
<dbReference type="Proteomes" id="UP000286268">
    <property type="component" value="Chromosome"/>
</dbReference>
<dbReference type="Gene3D" id="3.40.50.620">
    <property type="entry name" value="HUPs"/>
    <property type="match status" value="1"/>
</dbReference>
<dbReference type="GO" id="GO:0032267">
    <property type="term" value="F:tRNA(Ile)-lysidine synthase activity"/>
    <property type="evidence" value="ECO:0007669"/>
    <property type="project" value="UniProtKB-EC"/>
</dbReference>
<dbReference type="InterPro" id="IPR011063">
    <property type="entry name" value="TilS/TtcA_N"/>
</dbReference>
<keyword evidence="5 8" id="KW-0547">Nucleotide-binding</keyword>
<dbReference type="CDD" id="cd01992">
    <property type="entry name" value="TilS_N"/>
    <property type="match status" value="1"/>
</dbReference>
<comment type="subcellular location">
    <subcellularLocation>
        <location evidence="1 8">Cytoplasm</location>
    </subcellularLocation>
</comment>
<dbReference type="KEGG" id="cmah:C1I91_03170"/>
<dbReference type="GO" id="GO:0005524">
    <property type="term" value="F:ATP binding"/>
    <property type="evidence" value="ECO:0007669"/>
    <property type="project" value="UniProtKB-UniRule"/>
</dbReference>
<organism evidence="10 11">
    <name type="scientific">Clostridium manihotivorum</name>
    <dbReference type="NCBI Taxonomy" id="2320868"/>
    <lineage>
        <taxon>Bacteria</taxon>
        <taxon>Bacillati</taxon>
        <taxon>Bacillota</taxon>
        <taxon>Clostridia</taxon>
        <taxon>Eubacteriales</taxon>
        <taxon>Clostridiaceae</taxon>
        <taxon>Clostridium</taxon>
    </lineage>
</organism>
<evidence type="ECO:0000313" key="11">
    <source>
        <dbReference type="Proteomes" id="UP000286268"/>
    </source>
</evidence>
<evidence type="ECO:0000256" key="5">
    <source>
        <dbReference type="ARBA" id="ARBA00022741"/>
    </source>
</evidence>
<gene>
    <name evidence="8 10" type="primary">tilS</name>
    <name evidence="10" type="ORF">C1I91_03170</name>
</gene>
<dbReference type="SUPFAM" id="SSF56037">
    <property type="entry name" value="PheT/TilS domain"/>
    <property type="match status" value="1"/>
</dbReference>
<dbReference type="Gene3D" id="3.50.40.10">
    <property type="entry name" value="Phenylalanyl-trna Synthetase, Chain B, domain 3"/>
    <property type="match status" value="1"/>
</dbReference>
<dbReference type="InterPro" id="IPR012094">
    <property type="entry name" value="tRNA_Ile_lys_synt"/>
</dbReference>
<dbReference type="PANTHER" id="PTHR43033:SF1">
    <property type="entry name" value="TRNA(ILE)-LYSIDINE SYNTHASE-RELATED"/>
    <property type="match status" value="1"/>
</dbReference>
<dbReference type="OrthoDB" id="9807403at2"/>
<evidence type="ECO:0000313" key="10">
    <source>
        <dbReference type="EMBL" id="QAA30744.1"/>
    </source>
</evidence>
<sequence length="467" mass="53973">MNDKVINFIIEHHMIKEGDRVLVALSGGPDSVCLLHILYSLRDELNISIGAAHINHLLRGEDSFEDEKYVKKVCNELNIPCYVRRVQIEAVAKEKGISSEMAGREARYEFFDEIVKNEGFTKVAIAHNANDQAETVLMRMMRGTGLDGLVGIRPVRDEIFIRPILCLTREEIENYCEYNKLEPRIDRTNLESIYSRNKVRLEMIPFIKRNFNRDIIESLNRLASLASIDSDYIDKSALDIYSDFCIEKSGMIVIKKDAFLVHESLLTRVIRKAIFYVAKATYNYEMKHIYDIIVLQRGSTGKSINIPNNVVVENSYGDIIITIKQNNNHDNKEYVLVKRELSVKNIETFRLEGLLYDVQIEVKQNSKKIDLNSSDLIKYFDYDKIKERIIIRSRKNGDKIKPLGMNGTKKIKDIFIDKKIPNNLRDHIPLVCFDSDIAWIVGVNISDIFKVTNNTKNILQISFKERK</sequence>
<dbReference type="Pfam" id="PF01171">
    <property type="entry name" value="ATP_bind_3"/>
    <property type="match status" value="1"/>
</dbReference>
<dbReference type="EMBL" id="CP025746">
    <property type="protein sequence ID" value="QAA30744.1"/>
    <property type="molecule type" value="Genomic_DNA"/>
</dbReference>
<dbReference type="EC" id="6.3.4.19" evidence="8"/>
<evidence type="ECO:0000256" key="2">
    <source>
        <dbReference type="ARBA" id="ARBA00022490"/>
    </source>
</evidence>
<evidence type="ECO:0000259" key="9">
    <source>
        <dbReference type="SMART" id="SM00977"/>
    </source>
</evidence>
<feature type="binding site" evidence="8">
    <location>
        <begin position="26"/>
        <end position="31"/>
    </location>
    <ligand>
        <name>ATP</name>
        <dbReference type="ChEBI" id="CHEBI:30616"/>
    </ligand>
</feature>
<evidence type="ECO:0000256" key="1">
    <source>
        <dbReference type="ARBA" id="ARBA00004496"/>
    </source>
</evidence>
<dbReference type="NCBIfam" id="TIGR02432">
    <property type="entry name" value="lysidine_TilS_N"/>
    <property type="match status" value="1"/>
</dbReference>
<comment type="function">
    <text evidence="8">Ligates lysine onto the cytidine present at position 34 of the AUA codon-specific tRNA(Ile) that contains the anticodon CAU, in an ATP-dependent manner. Cytidine is converted to lysidine, thus changing the amino acid specificity of the tRNA from methionine to isoleucine.</text>
</comment>